<accession>A0A511CXM1</accession>
<keyword evidence="2" id="KW-1185">Reference proteome</keyword>
<evidence type="ECO:0000313" key="2">
    <source>
        <dbReference type="Proteomes" id="UP000321328"/>
    </source>
</evidence>
<sequence length="74" mass="8074">MTTDVAAGLLEAPFSGSRSAAGEARGSSGRLIVAWQNPETRLIAPVGLLELSADGSYRFRYLRRRRRHLASSRS</sequence>
<comment type="caution">
    <text evidence="1">The sequence shown here is derived from an EMBL/GenBank/DDBJ whole genome shotgun (WGS) entry which is preliminary data.</text>
</comment>
<organism evidence="1 2">
    <name type="scientific">Pseudonocardia asaccharolytica DSM 44247 = NBRC 16224</name>
    <dbReference type="NCBI Taxonomy" id="1123024"/>
    <lineage>
        <taxon>Bacteria</taxon>
        <taxon>Bacillati</taxon>
        <taxon>Actinomycetota</taxon>
        <taxon>Actinomycetes</taxon>
        <taxon>Pseudonocardiales</taxon>
        <taxon>Pseudonocardiaceae</taxon>
        <taxon>Pseudonocardia</taxon>
    </lineage>
</organism>
<dbReference type="AlphaFoldDB" id="A0A511CXM1"/>
<proteinExistence type="predicted"/>
<name>A0A511CXM1_9PSEU</name>
<gene>
    <name evidence="1" type="ORF">PA7_11320</name>
</gene>
<dbReference type="Proteomes" id="UP000321328">
    <property type="component" value="Unassembled WGS sequence"/>
</dbReference>
<evidence type="ECO:0000313" key="1">
    <source>
        <dbReference type="EMBL" id="GEL17295.1"/>
    </source>
</evidence>
<reference evidence="1 2" key="1">
    <citation type="submission" date="2019-07" db="EMBL/GenBank/DDBJ databases">
        <title>Whole genome shotgun sequence of Pseudonocardia asaccharolytica NBRC 16224.</title>
        <authorList>
            <person name="Hosoyama A."/>
            <person name="Uohara A."/>
            <person name="Ohji S."/>
            <person name="Ichikawa N."/>
        </authorList>
    </citation>
    <scope>NUCLEOTIDE SEQUENCE [LARGE SCALE GENOMIC DNA]</scope>
    <source>
        <strain evidence="1 2">NBRC 16224</strain>
    </source>
</reference>
<protein>
    <submittedName>
        <fullName evidence="1">Uncharacterized protein</fullName>
    </submittedName>
</protein>
<dbReference type="STRING" id="1123024.GCA_000423625_00325"/>
<dbReference type="EMBL" id="BJVI01000007">
    <property type="protein sequence ID" value="GEL17295.1"/>
    <property type="molecule type" value="Genomic_DNA"/>
</dbReference>